<organism evidence="2 3">
    <name type="scientific">Mycolicibacterium holsaticum</name>
    <dbReference type="NCBI Taxonomy" id="152142"/>
    <lineage>
        <taxon>Bacteria</taxon>
        <taxon>Bacillati</taxon>
        <taxon>Actinomycetota</taxon>
        <taxon>Actinomycetes</taxon>
        <taxon>Mycobacteriales</taxon>
        <taxon>Mycobacteriaceae</taxon>
        <taxon>Mycolicibacterium</taxon>
    </lineage>
</organism>
<proteinExistence type="predicted"/>
<dbReference type="InterPro" id="IPR036465">
    <property type="entry name" value="vWFA_dom_sf"/>
</dbReference>
<dbReference type="AlphaFoldDB" id="A0A1E3RWS4"/>
<dbReference type="PROSITE" id="PS50234">
    <property type="entry name" value="VWFA"/>
    <property type="match status" value="1"/>
</dbReference>
<dbReference type="RefSeq" id="WP_069404925.1">
    <property type="nucleotide sequence ID" value="NZ_JBHRZJ010000002.1"/>
</dbReference>
<dbReference type="Proteomes" id="UP000094243">
    <property type="component" value="Unassembled WGS sequence"/>
</dbReference>
<protein>
    <recommendedName>
        <fullName evidence="1">VWFA domain-containing protein</fullName>
    </recommendedName>
</protein>
<evidence type="ECO:0000313" key="3">
    <source>
        <dbReference type="Proteomes" id="UP000094243"/>
    </source>
</evidence>
<dbReference type="InterPro" id="IPR051928">
    <property type="entry name" value="NorD/CobT"/>
</dbReference>
<dbReference type="SUPFAM" id="SSF53300">
    <property type="entry name" value="vWA-like"/>
    <property type="match status" value="1"/>
</dbReference>
<comment type="caution">
    <text evidence="2">The sequence shown here is derived from an EMBL/GenBank/DDBJ whole genome shotgun (WGS) entry which is preliminary data.</text>
</comment>
<dbReference type="InterPro" id="IPR002035">
    <property type="entry name" value="VWF_A"/>
</dbReference>
<sequence>MPVQTSSECDLSTLSDVAAVLAPALSGGRRHATQLVSGERGSFGTDLSTVYVPVAQSNPPGITVIRAMTLGIALQSSPTKEMVSTLDWSVLTPRERRALRIVEGRAAMGWATASWPAMSPGYAAMVPDQRAEPVSDIDELLQQAYELARSNLVLNVPELFGVPPGIRPLSQHRERIIGDGKRRNRVPWSSRRNLRHMRLAMPVGGTEGESARLVIFEESPDSEAESSDADRRVGVPYPEWDYRLSRYRQDFVTVVERRMTPRYDRHTTLDPKIRRWFMAPHALARRSRMDDGDQLDVSAYVEQFGQSKAGGYTDDRIYQAMLPAQRDVATAMLLDATSSLQGRGGAEFKLQLACSDALCAGMSSSAERFAVFAFTGETRHRVEVIRLRNFSDPVWSLPAGAEIRPSGYTRLGAALRHVTKRLAEAPAERRVLLSIGDAVPSDEGYEGAYADADVNRAVEEAVAAGVIFRQLAVGKATDGQLERRFGPGRFHRVSRAADLPAVLGRVHEELTSQ</sequence>
<name>A0A1E3RWS4_9MYCO</name>
<dbReference type="EMBL" id="MIGZ01000041">
    <property type="protein sequence ID" value="ODQ94373.1"/>
    <property type="molecule type" value="Genomic_DNA"/>
</dbReference>
<dbReference type="PANTHER" id="PTHR41248:SF1">
    <property type="entry name" value="NORD PROTEIN"/>
    <property type="match status" value="1"/>
</dbReference>
<gene>
    <name evidence="2" type="ORF">BHQ17_09300</name>
</gene>
<feature type="domain" description="VWFA" evidence="1">
    <location>
        <begin position="329"/>
        <end position="510"/>
    </location>
</feature>
<dbReference type="PANTHER" id="PTHR41248">
    <property type="entry name" value="NORD PROTEIN"/>
    <property type="match status" value="1"/>
</dbReference>
<reference evidence="3" key="1">
    <citation type="submission" date="2016-09" db="EMBL/GenBank/DDBJ databases">
        <authorList>
            <person name="Greninger A.L."/>
            <person name="Jerome K.R."/>
            <person name="Mcnair B."/>
            <person name="Wallis C."/>
            <person name="Fang F."/>
        </authorList>
    </citation>
    <scope>NUCLEOTIDE SEQUENCE [LARGE SCALE GENOMIC DNA]</scope>
    <source>
        <strain evidence="3">M7</strain>
    </source>
</reference>
<dbReference type="Gene3D" id="3.40.50.410">
    <property type="entry name" value="von Willebrand factor, type A domain"/>
    <property type="match status" value="1"/>
</dbReference>
<dbReference type="OrthoDB" id="9758211at2"/>
<evidence type="ECO:0000259" key="1">
    <source>
        <dbReference type="PROSITE" id="PS50234"/>
    </source>
</evidence>
<keyword evidence="3" id="KW-1185">Reference proteome</keyword>
<evidence type="ECO:0000313" key="2">
    <source>
        <dbReference type="EMBL" id="ODQ94373.1"/>
    </source>
</evidence>
<accession>A0A1E3RWS4</accession>